<reference evidence="1 2" key="1">
    <citation type="submission" date="2020-05" db="EMBL/GenBank/DDBJ databases">
        <authorList>
            <person name="Niu N."/>
        </authorList>
    </citation>
    <scope>NUCLEOTIDE SEQUENCE [LARGE SCALE GENOMIC DNA]</scope>
    <source>
        <strain evidence="1 2">LMG10982</strain>
    </source>
</reference>
<dbReference type="Proteomes" id="UP000541421">
    <property type="component" value="Unassembled WGS sequence"/>
</dbReference>
<protein>
    <submittedName>
        <fullName evidence="1">Uncharacterized protein</fullName>
    </submittedName>
</protein>
<evidence type="ECO:0000313" key="1">
    <source>
        <dbReference type="EMBL" id="NOL49552.1"/>
    </source>
</evidence>
<proteinExistence type="predicted"/>
<gene>
    <name evidence="1" type="ORF">HKX40_05310</name>
</gene>
<dbReference type="RefSeq" id="WP_171588509.1">
    <property type="nucleotide sequence ID" value="NZ_JABGBO010000004.1"/>
</dbReference>
<name>A0A7Y4LBT2_9BURK</name>
<keyword evidence="2" id="KW-1185">Reference proteome</keyword>
<comment type="caution">
    <text evidence="1">The sequence shown here is derived from an EMBL/GenBank/DDBJ whole genome shotgun (WGS) entry which is preliminary data.</text>
</comment>
<sequence length="279" mass="33107">MLRISSGYDACLWRDGWAVSPDELPIPSALREKIKKFTKESTLHTLRGADVTFDSWLEQHRLEEIEIALALKKAIPYATVSLWKWNGWLEIEDCQFRIDMVDGIVVGEYFWIGPTPDTKDGYHILRKKRIGITLHEKLFFIVLFFLKGYVTPYQQQRFQFREEGAVWYGEDYVSYGDIAKMLCDIENIIKLLKYQLNSPKLEPFLHCAKRAFDFLLPDFVQASYYYDIWLTMSDTEKYHFAKRRSYVFIDFYERLIPKIQALMVQNPQDKYICFAGYMK</sequence>
<organism evidence="1 2">
    <name type="scientific">Pelistega europaea</name>
    <dbReference type="NCBI Taxonomy" id="106147"/>
    <lineage>
        <taxon>Bacteria</taxon>
        <taxon>Pseudomonadati</taxon>
        <taxon>Pseudomonadota</taxon>
        <taxon>Betaproteobacteria</taxon>
        <taxon>Burkholderiales</taxon>
        <taxon>Alcaligenaceae</taxon>
        <taxon>Pelistega</taxon>
    </lineage>
</organism>
<dbReference type="AlphaFoldDB" id="A0A7Y4LBT2"/>
<evidence type="ECO:0000313" key="2">
    <source>
        <dbReference type="Proteomes" id="UP000541421"/>
    </source>
</evidence>
<dbReference type="EMBL" id="JABGBO010000004">
    <property type="protein sequence ID" value="NOL49552.1"/>
    <property type="molecule type" value="Genomic_DNA"/>
</dbReference>
<accession>A0A7Y4LBT2</accession>